<evidence type="ECO:0000313" key="7">
    <source>
        <dbReference type="Proteomes" id="UP000469385"/>
    </source>
</evidence>
<dbReference type="GO" id="GO:0006355">
    <property type="term" value="P:regulation of DNA-templated transcription"/>
    <property type="evidence" value="ECO:0007669"/>
    <property type="project" value="InterPro"/>
</dbReference>
<keyword evidence="2" id="KW-0597">Phosphoprotein</keyword>
<evidence type="ECO:0000259" key="4">
    <source>
        <dbReference type="PROSITE" id="PS50043"/>
    </source>
</evidence>
<evidence type="ECO:0000256" key="3">
    <source>
        <dbReference type="SAM" id="MobiDB-lite"/>
    </source>
</evidence>
<dbReference type="Gene3D" id="1.10.10.10">
    <property type="entry name" value="Winged helix-like DNA-binding domain superfamily/Winged helix DNA-binding domain"/>
    <property type="match status" value="1"/>
</dbReference>
<evidence type="ECO:0000313" key="6">
    <source>
        <dbReference type="EMBL" id="MVQ29913.1"/>
    </source>
</evidence>
<dbReference type="Pfam" id="PF00072">
    <property type="entry name" value="Response_reg"/>
    <property type="match status" value="1"/>
</dbReference>
<dbReference type="AlphaFoldDB" id="A0A6N8IVE4"/>
<dbReference type="InterPro" id="IPR016032">
    <property type="entry name" value="Sig_transdc_resp-reg_C-effctor"/>
</dbReference>
<evidence type="ECO:0000256" key="2">
    <source>
        <dbReference type="PROSITE-ProRule" id="PRU00169"/>
    </source>
</evidence>
<dbReference type="InterPro" id="IPR036388">
    <property type="entry name" value="WH-like_DNA-bd_sf"/>
</dbReference>
<dbReference type="PROSITE" id="PS00622">
    <property type="entry name" value="HTH_LUXR_1"/>
    <property type="match status" value="1"/>
</dbReference>
<dbReference type="SUPFAM" id="SSF46894">
    <property type="entry name" value="C-terminal effector domain of the bipartite response regulators"/>
    <property type="match status" value="1"/>
</dbReference>
<reference evidence="6 7" key="1">
    <citation type="submission" date="2019-12" db="EMBL/GenBank/DDBJ databases">
        <authorList>
            <person name="Huq M.A."/>
        </authorList>
    </citation>
    <scope>NUCLEOTIDE SEQUENCE [LARGE SCALE GENOMIC DNA]</scope>
    <source>
        <strain evidence="6 7">MAH-25</strain>
    </source>
</reference>
<dbReference type="InterPro" id="IPR039420">
    <property type="entry name" value="WalR-like"/>
</dbReference>
<dbReference type="EMBL" id="WSEL01000003">
    <property type="protein sequence ID" value="MVQ29913.1"/>
    <property type="molecule type" value="Genomic_DNA"/>
</dbReference>
<feature type="compositionally biased region" description="Basic and acidic residues" evidence="3">
    <location>
        <begin position="1"/>
        <end position="29"/>
    </location>
</feature>
<dbReference type="Proteomes" id="UP000469385">
    <property type="component" value="Unassembled WGS sequence"/>
</dbReference>
<dbReference type="PRINTS" id="PR00038">
    <property type="entry name" value="HTHLUXR"/>
</dbReference>
<dbReference type="CDD" id="cd06170">
    <property type="entry name" value="LuxR_C_like"/>
    <property type="match status" value="1"/>
</dbReference>
<proteinExistence type="predicted"/>
<dbReference type="SMART" id="SM00421">
    <property type="entry name" value="HTH_LUXR"/>
    <property type="match status" value="1"/>
</dbReference>
<dbReference type="InterPro" id="IPR000792">
    <property type="entry name" value="Tscrpt_reg_LuxR_C"/>
</dbReference>
<dbReference type="PROSITE" id="PS50110">
    <property type="entry name" value="RESPONSE_REGULATORY"/>
    <property type="match status" value="1"/>
</dbReference>
<organism evidence="6 7">
    <name type="scientific">Ramlibacter pinisoli</name>
    <dbReference type="NCBI Taxonomy" id="2682844"/>
    <lineage>
        <taxon>Bacteria</taxon>
        <taxon>Pseudomonadati</taxon>
        <taxon>Pseudomonadota</taxon>
        <taxon>Betaproteobacteria</taxon>
        <taxon>Burkholderiales</taxon>
        <taxon>Comamonadaceae</taxon>
        <taxon>Ramlibacter</taxon>
    </lineage>
</organism>
<comment type="caution">
    <text evidence="6">The sequence shown here is derived from an EMBL/GenBank/DDBJ whole genome shotgun (WGS) entry which is preliminary data.</text>
</comment>
<dbReference type="GO" id="GO:0000160">
    <property type="term" value="P:phosphorelay signal transduction system"/>
    <property type="evidence" value="ECO:0007669"/>
    <property type="project" value="InterPro"/>
</dbReference>
<keyword evidence="1" id="KW-0238">DNA-binding</keyword>
<dbReference type="RefSeq" id="WP_157397864.1">
    <property type="nucleotide sequence ID" value="NZ_WSEL01000003.1"/>
</dbReference>
<dbReference type="Gene3D" id="3.40.50.2300">
    <property type="match status" value="1"/>
</dbReference>
<sequence length="265" mass="28629">MSLERSDSHPATRDARSASEWRSRGDEGRPQQFATAPHVWPATMRGQPGAPVRVTLVDADPHARGVIARELMDDARTLVAGQAGSLRDGRRLLREGPFDVLMVDVSLGEGAGFELVSQARKLDPQVEVIALSRALSEEDAARAFDLGAAGYLWKQCWFMSYVEPVLQVANGGAAITPALSRRLLLKARRQPDVPAPPVASVCGTLSAREHEVLRMIASGLTSSQIAEHLAIGCTTVNSHIKNLYLKLHVRSRAQAVSCANSRGLL</sequence>
<dbReference type="SMART" id="SM00448">
    <property type="entry name" value="REC"/>
    <property type="match status" value="1"/>
</dbReference>
<dbReference type="InterPro" id="IPR011006">
    <property type="entry name" value="CheY-like_superfamily"/>
</dbReference>
<feature type="domain" description="Response regulatory" evidence="5">
    <location>
        <begin position="53"/>
        <end position="169"/>
    </location>
</feature>
<dbReference type="CDD" id="cd00156">
    <property type="entry name" value="REC"/>
    <property type="match status" value="1"/>
</dbReference>
<name>A0A6N8IVE4_9BURK</name>
<dbReference type="GO" id="GO:0003677">
    <property type="term" value="F:DNA binding"/>
    <property type="evidence" value="ECO:0007669"/>
    <property type="project" value="UniProtKB-KW"/>
</dbReference>
<feature type="region of interest" description="Disordered" evidence="3">
    <location>
        <begin position="1"/>
        <end position="47"/>
    </location>
</feature>
<dbReference type="Pfam" id="PF00196">
    <property type="entry name" value="GerE"/>
    <property type="match status" value="1"/>
</dbReference>
<gene>
    <name evidence="6" type="ORF">GON04_10660</name>
</gene>
<dbReference type="SUPFAM" id="SSF52172">
    <property type="entry name" value="CheY-like"/>
    <property type="match status" value="1"/>
</dbReference>
<protein>
    <submittedName>
        <fullName evidence="6">Response regulator</fullName>
    </submittedName>
</protein>
<evidence type="ECO:0000259" key="5">
    <source>
        <dbReference type="PROSITE" id="PS50110"/>
    </source>
</evidence>
<evidence type="ECO:0000256" key="1">
    <source>
        <dbReference type="ARBA" id="ARBA00023125"/>
    </source>
</evidence>
<accession>A0A6N8IVE4</accession>
<dbReference type="InterPro" id="IPR001789">
    <property type="entry name" value="Sig_transdc_resp-reg_receiver"/>
</dbReference>
<feature type="domain" description="HTH luxR-type" evidence="4">
    <location>
        <begin position="198"/>
        <end position="263"/>
    </location>
</feature>
<feature type="modified residue" description="4-aspartylphosphate" evidence="2">
    <location>
        <position position="104"/>
    </location>
</feature>
<dbReference type="PANTHER" id="PTHR43214">
    <property type="entry name" value="TWO-COMPONENT RESPONSE REGULATOR"/>
    <property type="match status" value="1"/>
</dbReference>
<keyword evidence="7" id="KW-1185">Reference proteome</keyword>
<dbReference type="PROSITE" id="PS50043">
    <property type="entry name" value="HTH_LUXR_2"/>
    <property type="match status" value="1"/>
</dbReference>